<dbReference type="PANTHER" id="PTHR42776:SF27">
    <property type="entry name" value="DIPEPTIDYL PEPTIDASE FAMILY MEMBER 6"/>
    <property type="match status" value="1"/>
</dbReference>
<dbReference type="GO" id="GO:0004252">
    <property type="term" value="F:serine-type endopeptidase activity"/>
    <property type="evidence" value="ECO:0007669"/>
    <property type="project" value="TreeGrafter"/>
</dbReference>
<keyword evidence="2" id="KW-0720">Serine protease</keyword>
<dbReference type="RefSeq" id="WP_348263854.1">
    <property type="nucleotide sequence ID" value="NZ_CP121196.1"/>
</dbReference>
<dbReference type="EMBL" id="CP121196">
    <property type="protein sequence ID" value="XBH18628.1"/>
    <property type="molecule type" value="Genomic_DNA"/>
</dbReference>
<dbReference type="InterPro" id="IPR011659">
    <property type="entry name" value="WD40"/>
</dbReference>
<gene>
    <name evidence="6" type="ORF">P8935_04655</name>
</gene>
<feature type="domain" description="Peptidase S9 prolyl oligopeptidase catalytic" evidence="4">
    <location>
        <begin position="477"/>
        <end position="674"/>
    </location>
</feature>
<sequence>MSRSLIRIFVFVAVAASMYWTADGQTAAKVPTIDQSLEMYSVGSPKISPDGKRVVYEQTRTNWDANAFETDLWIADVATGERHQLTTTGHSCNPAEWSPDGKWIAFVSDRPGSLPKSPAEKRQLWIMPADGGEAQQLTKMEKGVGGFEWAPDSQRIAFSAEAPEPKPMKDRKESFGDYHVIHADYEMTHLWSIDLPKTDEAARVSAVGEPKEITKEDSFSVEEFSFSPDGTQIAFSAARDPDLISSFSKDIYVVAVKDGVVKKIVDMPGPDSDPHWSPDGKQIAYVTSNGEKYFFYANQKIAVVDAQGGTPRVISDAFDEDPDLLKWAPEGIYFSGLQKMSSSLYLLDPASKGIKKMAMPGSEIAGSFTFSKDFKQLAYRGAGTNQYAEIYATAALPEGSPRRLTHAGGQEAQYTLAKREVVRWKSGDGTEIEGVLYKPADFSPTKKYPLLVVIHGGPTGIDMPVVSADRYYPIERFVAKGALVLRPNYRGSAGYGAKFRALNVRNLGVGDYADVISGVDYLIAQGYVDKDRVGSMGWSEGGYISAFITTSSDRFKAVSVGAGISDWMTYYANTDITPFTAQYLRATPWDDPEIYKKTSPISYISKAKTPTLIQQGSADKRVPVPNSFELRQALEDHGVPVKMVLYDGFGHPINKPKQQRAVMEENENWFGHYIWGDPLAPALTPRPNDKKDDKDPAAK</sequence>
<protein>
    <submittedName>
        <fullName evidence="6">S9 family peptidase</fullName>
        <ecNumber evidence="6">3.4.-.-</ecNumber>
    </submittedName>
</protein>
<dbReference type="InterPro" id="IPR002469">
    <property type="entry name" value="Peptidase_S9B_N"/>
</dbReference>
<evidence type="ECO:0000256" key="2">
    <source>
        <dbReference type="ARBA" id="ARBA00022825"/>
    </source>
</evidence>
<dbReference type="EC" id="3.4.-.-" evidence="6"/>
<keyword evidence="2" id="KW-0645">Protease</keyword>
<dbReference type="AlphaFoldDB" id="A0AAU7DNL0"/>
<dbReference type="PANTHER" id="PTHR42776">
    <property type="entry name" value="SERINE PEPTIDASE S9 FAMILY MEMBER"/>
    <property type="match status" value="1"/>
</dbReference>
<keyword evidence="3" id="KW-0732">Signal</keyword>
<feature type="domain" description="Dipeptidylpeptidase IV N-terminal" evidence="5">
    <location>
        <begin position="227"/>
        <end position="289"/>
    </location>
</feature>
<evidence type="ECO:0000259" key="4">
    <source>
        <dbReference type="Pfam" id="PF00326"/>
    </source>
</evidence>
<name>A0AAU7DNL0_9BACT</name>
<dbReference type="InterPro" id="IPR001375">
    <property type="entry name" value="Peptidase_S9_cat"/>
</dbReference>
<evidence type="ECO:0000313" key="6">
    <source>
        <dbReference type="EMBL" id="XBH18628.1"/>
    </source>
</evidence>
<dbReference type="Gene3D" id="2.120.10.30">
    <property type="entry name" value="TolB, C-terminal domain"/>
    <property type="match status" value="2"/>
</dbReference>
<reference evidence="6" key="1">
    <citation type="submission" date="2023-03" db="EMBL/GenBank/DDBJ databases">
        <title>Edaphobacter sp.</title>
        <authorList>
            <person name="Huber K.J."/>
            <person name="Papendorf J."/>
            <person name="Pilke C."/>
            <person name="Bunk B."/>
            <person name="Sproeer C."/>
            <person name="Pester M."/>
        </authorList>
    </citation>
    <scope>NUCLEOTIDE SEQUENCE</scope>
    <source>
        <strain evidence="6">DSM 110680</strain>
    </source>
</reference>
<evidence type="ECO:0000256" key="3">
    <source>
        <dbReference type="SAM" id="SignalP"/>
    </source>
</evidence>
<dbReference type="SUPFAM" id="SSF53474">
    <property type="entry name" value="alpha/beta-Hydrolases"/>
    <property type="match status" value="1"/>
</dbReference>
<dbReference type="Pfam" id="PF00326">
    <property type="entry name" value="Peptidase_S9"/>
    <property type="match status" value="1"/>
</dbReference>
<dbReference type="InterPro" id="IPR029058">
    <property type="entry name" value="AB_hydrolase_fold"/>
</dbReference>
<dbReference type="Pfam" id="PF07676">
    <property type="entry name" value="PD40"/>
    <property type="match status" value="1"/>
</dbReference>
<dbReference type="GO" id="GO:0006508">
    <property type="term" value="P:proteolysis"/>
    <property type="evidence" value="ECO:0007669"/>
    <property type="project" value="InterPro"/>
</dbReference>
<dbReference type="Gene3D" id="3.40.50.1820">
    <property type="entry name" value="alpha/beta hydrolase"/>
    <property type="match status" value="1"/>
</dbReference>
<evidence type="ECO:0000256" key="1">
    <source>
        <dbReference type="ARBA" id="ARBA00022801"/>
    </source>
</evidence>
<dbReference type="InterPro" id="IPR011042">
    <property type="entry name" value="6-blade_b-propeller_TolB-like"/>
</dbReference>
<accession>A0AAU7DNL0</accession>
<feature type="chain" id="PRO_5043817653" evidence="3">
    <location>
        <begin position="23"/>
        <end position="699"/>
    </location>
</feature>
<evidence type="ECO:0000259" key="5">
    <source>
        <dbReference type="Pfam" id="PF00930"/>
    </source>
</evidence>
<dbReference type="SUPFAM" id="SSF82171">
    <property type="entry name" value="DPP6 N-terminal domain-like"/>
    <property type="match status" value="1"/>
</dbReference>
<dbReference type="Pfam" id="PF00930">
    <property type="entry name" value="DPPIV_N"/>
    <property type="match status" value="1"/>
</dbReference>
<feature type="signal peptide" evidence="3">
    <location>
        <begin position="1"/>
        <end position="22"/>
    </location>
</feature>
<proteinExistence type="predicted"/>
<organism evidence="6">
    <name type="scientific">Telmatobacter sp. DSM 110680</name>
    <dbReference type="NCBI Taxonomy" id="3036704"/>
    <lineage>
        <taxon>Bacteria</taxon>
        <taxon>Pseudomonadati</taxon>
        <taxon>Acidobacteriota</taxon>
        <taxon>Terriglobia</taxon>
        <taxon>Terriglobales</taxon>
        <taxon>Acidobacteriaceae</taxon>
        <taxon>Telmatobacter</taxon>
    </lineage>
</organism>
<keyword evidence="1 6" id="KW-0378">Hydrolase</keyword>